<dbReference type="Proteomes" id="UP000054097">
    <property type="component" value="Unassembled WGS sequence"/>
</dbReference>
<reference evidence="8" key="2">
    <citation type="submission" date="2015-01" db="EMBL/GenBank/DDBJ databases">
        <title>Evolutionary Origins and Diversification of the Mycorrhizal Mutualists.</title>
        <authorList>
            <consortium name="DOE Joint Genome Institute"/>
            <consortium name="Mycorrhizal Genomics Consortium"/>
            <person name="Kohler A."/>
            <person name="Kuo A."/>
            <person name="Nagy L.G."/>
            <person name="Floudas D."/>
            <person name="Copeland A."/>
            <person name="Barry K.W."/>
            <person name="Cichocki N."/>
            <person name="Veneault-Fourrey C."/>
            <person name="LaButti K."/>
            <person name="Lindquist E.A."/>
            <person name="Lipzen A."/>
            <person name="Lundell T."/>
            <person name="Morin E."/>
            <person name="Murat C."/>
            <person name="Riley R."/>
            <person name="Ohm R."/>
            <person name="Sun H."/>
            <person name="Tunlid A."/>
            <person name="Henrissat B."/>
            <person name="Grigoriev I.V."/>
            <person name="Hibbett D.S."/>
            <person name="Martin F."/>
        </authorList>
    </citation>
    <scope>NUCLEOTIDE SEQUENCE [LARGE SCALE GENOMIC DNA]</scope>
    <source>
        <strain evidence="8">MAFF 305830</strain>
    </source>
</reference>
<feature type="domain" description="C2H2-type" evidence="6">
    <location>
        <begin position="218"/>
        <end position="249"/>
    </location>
</feature>
<name>A0A0C2XJQ8_SERVB</name>
<dbReference type="AlphaFoldDB" id="A0A0C2XJQ8"/>
<dbReference type="Gene3D" id="3.30.160.60">
    <property type="entry name" value="Classic Zinc Finger"/>
    <property type="match status" value="3"/>
</dbReference>
<dbReference type="STRING" id="933852.A0A0C2XJQ8"/>
<sequence>MSAVCDWCNVTCSNYQDLQRHLMKGLDTHLYHCQTCRVTFESLQALKSHFDRSRVHSNDDPFTKAANSDSYCLHCRRQFPSSKKLLHHFSLAHKSDVVCSICNAQFRKAAHLKAHMASPVHNERDIPCPHCHKLFKTTSGVAHHLEYKCLKKVTEAVVQWDTNYMITNQRYTNRIQEVYHDDEYDDEFTLTERRDQGLMEVLDVLVTADTWDVAAQAYVCPVIHCHTGFRQLHGLNQHLGSQVHRTDPDTFRCPGCQARFPVVSALIQHLESGVCGLVKQQMVKEIYTGLHDMFQRLLKI</sequence>
<keyword evidence="4" id="KW-0862">Zinc</keyword>
<accession>A0A0C2XJQ8</accession>
<evidence type="ECO:0000259" key="6">
    <source>
        <dbReference type="PROSITE" id="PS50157"/>
    </source>
</evidence>
<evidence type="ECO:0000256" key="4">
    <source>
        <dbReference type="ARBA" id="ARBA00022833"/>
    </source>
</evidence>
<organism evidence="7 8">
    <name type="scientific">Serendipita vermifera MAFF 305830</name>
    <dbReference type="NCBI Taxonomy" id="933852"/>
    <lineage>
        <taxon>Eukaryota</taxon>
        <taxon>Fungi</taxon>
        <taxon>Dikarya</taxon>
        <taxon>Basidiomycota</taxon>
        <taxon>Agaricomycotina</taxon>
        <taxon>Agaricomycetes</taxon>
        <taxon>Sebacinales</taxon>
        <taxon>Serendipitaceae</taxon>
        <taxon>Serendipita</taxon>
    </lineage>
</organism>
<dbReference type="InterPro" id="IPR036236">
    <property type="entry name" value="Znf_C2H2_sf"/>
</dbReference>
<dbReference type="PANTHER" id="PTHR24379">
    <property type="entry name" value="KRAB AND ZINC FINGER DOMAIN-CONTAINING"/>
    <property type="match status" value="1"/>
</dbReference>
<dbReference type="Pfam" id="PF13912">
    <property type="entry name" value="zf-C2H2_6"/>
    <property type="match status" value="1"/>
</dbReference>
<proteinExistence type="predicted"/>
<evidence type="ECO:0000256" key="2">
    <source>
        <dbReference type="ARBA" id="ARBA00022737"/>
    </source>
</evidence>
<evidence type="ECO:0000256" key="1">
    <source>
        <dbReference type="ARBA" id="ARBA00022723"/>
    </source>
</evidence>
<dbReference type="PROSITE" id="PS00028">
    <property type="entry name" value="ZINC_FINGER_C2H2_1"/>
    <property type="match status" value="3"/>
</dbReference>
<evidence type="ECO:0000313" key="8">
    <source>
        <dbReference type="Proteomes" id="UP000054097"/>
    </source>
</evidence>
<keyword evidence="2" id="KW-0677">Repeat</keyword>
<keyword evidence="8" id="KW-1185">Reference proteome</keyword>
<dbReference type="OrthoDB" id="6077919at2759"/>
<dbReference type="SMART" id="SM00355">
    <property type="entry name" value="ZnF_C2H2"/>
    <property type="match status" value="7"/>
</dbReference>
<dbReference type="GO" id="GO:0008270">
    <property type="term" value="F:zinc ion binding"/>
    <property type="evidence" value="ECO:0007669"/>
    <property type="project" value="UniProtKB-KW"/>
</dbReference>
<dbReference type="Pfam" id="PF12874">
    <property type="entry name" value="zf-met"/>
    <property type="match status" value="1"/>
</dbReference>
<dbReference type="HOGENOM" id="CLU_075838_1_1_1"/>
<keyword evidence="3 5" id="KW-0863">Zinc-finger</keyword>
<evidence type="ECO:0000313" key="7">
    <source>
        <dbReference type="EMBL" id="KIM29282.1"/>
    </source>
</evidence>
<feature type="domain" description="C2H2-type" evidence="6">
    <location>
        <begin position="31"/>
        <end position="61"/>
    </location>
</feature>
<evidence type="ECO:0000256" key="3">
    <source>
        <dbReference type="ARBA" id="ARBA00022771"/>
    </source>
</evidence>
<dbReference type="SUPFAM" id="SSF57667">
    <property type="entry name" value="beta-beta-alpha zinc fingers"/>
    <property type="match status" value="2"/>
</dbReference>
<dbReference type="InterPro" id="IPR013087">
    <property type="entry name" value="Znf_C2H2_type"/>
</dbReference>
<feature type="domain" description="C2H2-type" evidence="6">
    <location>
        <begin position="97"/>
        <end position="126"/>
    </location>
</feature>
<dbReference type="PANTHER" id="PTHR24379:SF121">
    <property type="entry name" value="C2H2-TYPE DOMAIN-CONTAINING PROTEIN"/>
    <property type="match status" value="1"/>
</dbReference>
<gene>
    <name evidence="7" type="ORF">M408DRAFT_328938</name>
</gene>
<reference evidence="7 8" key="1">
    <citation type="submission" date="2014-04" db="EMBL/GenBank/DDBJ databases">
        <authorList>
            <consortium name="DOE Joint Genome Institute"/>
            <person name="Kuo A."/>
            <person name="Zuccaro A."/>
            <person name="Kohler A."/>
            <person name="Nagy L.G."/>
            <person name="Floudas D."/>
            <person name="Copeland A."/>
            <person name="Barry K.W."/>
            <person name="Cichocki N."/>
            <person name="Veneault-Fourrey C."/>
            <person name="LaButti K."/>
            <person name="Lindquist E.A."/>
            <person name="Lipzen A."/>
            <person name="Lundell T."/>
            <person name="Morin E."/>
            <person name="Murat C."/>
            <person name="Sun H."/>
            <person name="Tunlid A."/>
            <person name="Henrissat B."/>
            <person name="Grigoriev I.V."/>
            <person name="Hibbett D.S."/>
            <person name="Martin F."/>
            <person name="Nordberg H.P."/>
            <person name="Cantor M.N."/>
            <person name="Hua S.X."/>
        </authorList>
    </citation>
    <scope>NUCLEOTIDE SEQUENCE [LARGE SCALE GENOMIC DNA]</scope>
    <source>
        <strain evidence="7 8">MAFF 305830</strain>
    </source>
</reference>
<dbReference type="EMBL" id="KN824289">
    <property type="protein sequence ID" value="KIM29282.1"/>
    <property type="molecule type" value="Genomic_DNA"/>
</dbReference>
<protein>
    <recommendedName>
        <fullName evidence="6">C2H2-type domain-containing protein</fullName>
    </recommendedName>
</protein>
<keyword evidence="1" id="KW-0479">Metal-binding</keyword>
<dbReference type="PROSITE" id="PS50157">
    <property type="entry name" value="ZINC_FINGER_C2H2_2"/>
    <property type="match status" value="3"/>
</dbReference>
<evidence type="ECO:0000256" key="5">
    <source>
        <dbReference type="PROSITE-ProRule" id="PRU00042"/>
    </source>
</evidence>